<proteinExistence type="predicted"/>
<feature type="signal peptide" evidence="3">
    <location>
        <begin position="1"/>
        <end position="21"/>
    </location>
</feature>
<dbReference type="EMBL" id="KZ613937">
    <property type="protein sequence ID" value="PMD49027.1"/>
    <property type="molecule type" value="Genomic_DNA"/>
</dbReference>
<keyword evidence="5" id="KW-1185">Reference proteome</keyword>
<reference evidence="4 5" key="1">
    <citation type="submission" date="2016-04" db="EMBL/GenBank/DDBJ databases">
        <title>A degradative enzymes factory behind the ericoid mycorrhizal symbiosis.</title>
        <authorList>
            <consortium name="DOE Joint Genome Institute"/>
            <person name="Martino E."/>
            <person name="Morin E."/>
            <person name="Grelet G."/>
            <person name="Kuo A."/>
            <person name="Kohler A."/>
            <person name="Daghino S."/>
            <person name="Barry K."/>
            <person name="Choi C."/>
            <person name="Cichocki N."/>
            <person name="Clum A."/>
            <person name="Copeland A."/>
            <person name="Hainaut M."/>
            <person name="Haridas S."/>
            <person name="Labutti K."/>
            <person name="Lindquist E."/>
            <person name="Lipzen A."/>
            <person name="Khouja H.-R."/>
            <person name="Murat C."/>
            <person name="Ohm R."/>
            <person name="Olson A."/>
            <person name="Spatafora J."/>
            <person name="Veneault-Fourrey C."/>
            <person name="Henrissat B."/>
            <person name="Grigoriev I."/>
            <person name="Martin F."/>
            <person name="Perotto S."/>
        </authorList>
    </citation>
    <scope>NUCLEOTIDE SEQUENCE [LARGE SCALE GENOMIC DNA]</scope>
    <source>
        <strain evidence="4 5">F</strain>
    </source>
</reference>
<evidence type="ECO:0000256" key="1">
    <source>
        <dbReference type="SAM" id="MobiDB-lite"/>
    </source>
</evidence>
<feature type="compositionally biased region" description="Basic and acidic residues" evidence="1">
    <location>
        <begin position="551"/>
        <end position="563"/>
    </location>
</feature>
<evidence type="ECO:0000313" key="4">
    <source>
        <dbReference type="EMBL" id="PMD49027.1"/>
    </source>
</evidence>
<gene>
    <name evidence="4" type="ORF">L207DRAFT_477734</name>
</gene>
<keyword evidence="2" id="KW-0472">Membrane</keyword>
<feature type="transmembrane region" description="Helical" evidence="2">
    <location>
        <begin position="130"/>
        <end position="151"/>
    </location>
</feature>
<feature type="transmembrane region" description="Helical" evidence="2">
    <location>
        <begin position="157"/>
        <end position="177"/>
    </location>
</feature>
<dbReference type="AlphaFoldDB" id="A0A2J6SE28"/>
<accession>A0A2J6SE28</accession>
<feature type="transmembrane region" description="Helical" evidence="2">
    <location>
        <begin position="494"/>
        <end position="516"/>
    </location>
</feature>
<feature type="transmembrane region" description="Helical" evidence="2">
    <location>
        <begin position="429"/>
        <end position="448"/>
    </location>
</feature>
<keyword evidence="2" id="KW-1133">Transmembrane helix</keyword>
<dbReference type="Proteomes" id="UP000235786">
    <property type="component" value="Unassembled WGS sequence"/>
</dbReference>
<feature type="transmembrane region" description="Helical" evidence="2">
    <location>
        <begin position="388"/>
        <end position="408"/>
    </location>
</feature>
<evidence type="ECO:0000256" key="2">
    <source>
        <dbReference type="SAM" id="Phobius"/>
    </source>
</evidence>
<feature type="chain" id="PRO_5014329648" evidence="3">
    <location>
        <begin position="22"/>
        <end position="666"/>
    </location>
</feature>
<dbReference type="OrthoDB" id="5392263at2759"/>
<evidence type="ECO:0000256" key="3">
    <source>
        <dbReference type="SAM" id="SignalP"/>
    </source>
</evidence>
<keyword evidence="2" id="KW-0812">Transmembrane</keyword>
<organism evidence="4 5">
    <name type="scientific">Hyaloscypha variabilis (strain UAMH 11265 / GT02V1 / F)</name>
    <name type="common">Meliniomyces variabilis</name>
    <dbReference type="NCBI Taxonomy" id="1149755"/>
    <lineage>
        <taxon>Eukaryota</taxon>
        <taxon>Fungi</taxon>
        <taxon>Dikarya</taxon>
        <taxon>Ascomycota</taxon>
        <taxon>Pezizomycotina</taxon>
        <taxon>Leotiomycetes</taxon>
        <taxon>Helotiales</taxon>
        <taxon>Hyaloscyphaceae</taxon>
        <taxon>Hyaloscypha</taxon>
        <taxon>Hyaloscypha variabilis</taxon>
    </lineage>
</organism>
<evidence type="ECO:0000313" key="5">
    <source>
        <dbReference type="Proteomes" id="UP000235786"/>
    </source>
</evidence>
<feature type="compositionally biased region" description="Basic and acidic residues" evidence="1">
    <location>
        <begin position="606"/>
        <end position="617"/>
    </location>
</feature>
<keyword evidence="3" id="KW-0732">Signal</keyword>
<protein>
    <submittedName>
        <fullName evidence="4">Uncharacterized protein</fullName>
    </submittedName>
</protein>
<sequence>MARFNVIVFLVGAILPTKIHAYDTTTCCDLARSEGAFLSPVPSLGNQTCGQTYSTSLNAALPLYVNYTYCSSKCSGMGLSKGSQPSEWAAPLVNFILPSVIFSMTIPRRKKIEFDYLFDWRRRLTKRKKWLWVNTFVQLALSMICFSIILVPVFIDTIVWISVIIVGAGNMLIGGLYEAHLDYRIVKYVEDIGRSRSAPAPDDKELTITRGLLVTIAAGNLKLDKGSPEDTIPKSITIPGVGDPSEGAEKSRSRLLNLLGAQMSFGSAVGSPVLFYLGAFVYTILDLRNNPSSQDSAISLGFGIDDAYDTTFQPVSLWSRGSNKLLWIKRSQAWKSEDFREVMKITSVGWIVKVLFPALVLIVLPPATGGVVAYFTPPRGLGCRSLSFIVYAFSQVMVTVIATIRCAVDSGEKDNKKKTNVQKIFTGRGFKIISAPFWFGSLVAAIGGTTMQITGVFRNCICYTDARTWWNINNIDPTVNLASDTQDARNSSVYWIKMGSTATVFMAVNCYIGWWYQRLIRHRFTDAVKKMYTPEVLEALPEAQNLNGNKKTGESGEKEDDSRSSGNSKSGEDDLTEGNASATKGLLSEQDQTSIWAQQTTEAITEHLGADRSDLRRISASRHTSVEPEATRPWAGPLTSTSSDGSTGDEVEVLLCSTTNGARADS</sequence>
<feature type="transmembrane region" description="Helical" evidence="2">
    <location>
        <begin position="350"/>
        <end position="376"/>
    </location>
</feature>
<name>A0A2J6SE28_HYAVF</name>
<feature type="region of interest" description="Disordered" evidence="1">
    <location>
        <begin position="606"/>
        <end position="650"/>
    </location>
</feature>
<feature type="region of interest" description="Disordered" evidence="1">
    <location>
        <begin position="543"/>
        <end position="579"/>
    </location>
</feature>